<dbReference type="RefSeq" id="WP_193845430.1">
    <property type="nucleotide sequence ID" value="NZ_PRDM01000001.1"/>
</dbReference>
<reference evidence="1 2" key="1">
    <citation type="submission" date="2018-07" db="EMBL/GenBank/DDBJ databases">
        <title>Genome assembly of strain KB82.</title>
        <authorList>
            <person name="Kukolya J."/>
            <person name="Horvath B."/>
            <person name="Nagy I."/>
            <person name="Toth A."/>
        </authorList>
    </citation>
    <scope>NUCLEOTIDE SEQUENCE [LARGE SCALE GENOMIC DNA]</scope>
    <source>
        <strain evidence="1 2">Kb82</strain>
    </source>
</reference>
<sequence>MEYKKELMDIIINDEMIIETLTIVKNLKLKDCWIGAGFIRNKVWDVLHNKKTISLNDVDVVFFDESNISERLEKEIEQRLNEINPQLQWSVKNQARMHLRNHHQKYSSTENAISYWPETATAVAVRLNLNDKIEILAPYGLNDLFNLIVKPTPNFNITAFQKRVNEKEWQKQWQNLKLADAFLP</sequence>
<evidence type="ECO:0008006" key="3">
    <source>
        <dbReference type="Google" id="ProtNLM"/>
    </source>
</evidence>
<accession>A0ABR9THW3</accession>
<dbReference type="PANTHER" id="PTHR39166:SF1">
    <property type="entry name" value="BLL1166 PROTEIN"/>
    <property type="match status" value="1"/>
</dbReference>
<dbReference type="InterPro" id="IPR009267">
    <property type="entry name" value="NTP_transf_6"/>
</dbReference>
<organism evidence="1 2">
    <name type="scientific">Flavobacterium hungaricum</name>
    <dbReference type="NCBI Taxonomy" id="2082725"/>
    <lineage>
        <taxon>Bacteria</taxon>
        <taxon>Pseudomonadati</taxon>
        <taxon>Bacteroidota</taxon>
        <taxon>Flavobacteriia</taxon>
        <taxon>Flavobacteriales</taxon>
        <taxon>Flavobacteriaceae</taxon>
        <taxon>Flavobacterium</taxon>
    </lineage>
</organism>
<dbReference type="Pfam" id="PF06042">
    <property type="entry name" value="NTP_transf_6"/>
    <property type="match status" value="1"/>
</dbReference>
<name>A0ABR9THW3_9FLAO</name>
<keyword evidence="2" id="KW-1185">Reference proteome</keyword>
<evidence type="ECO:0000313" key="2">
    <source>
        <dbReference type="Proteomes" id="UP000640614"/>
    </source>
</evidence>
<dbReference type="EMBL" id="PRDM01000001">
    <property type="protein sequence ID" value="MBE8724434.1"/>
    <property type="molecule type" value="Genomic_DNA"/>
</dbReference>
<evidence type="ECO:0000313" key="1">
    <source>
        <dbReference type="EMBL" id="MBE8724434.1"/>
    </source>
</evidence>
<dbReference type="Proteomes" id="UP000640614">
    <property type="component" value="Unassembled WGS sequence"/>
</dbReference>
<dbReference type="PANTHER" id="PTHR39166">
    <property type="entry name" value="BLL1166 PROTEIN"/>
    <property type="match status" value="1"/>
</dbReference>
<comment type="caution">
    <text evidence="1">The sequence shown here is derived from an EMBL/GenBank/DDBJ whole genome shotgun (WGS) entry which is preliminary data.</text>
</comment>
<protein>
    <recommendedName>
        <fullName evidence="3">Nucleotidyltransferase family protein</fullName>
    </recommendedName>
</protein>
<proteinExistence type="predicted"/>
<gene>
    <name evidence="1" type="ORF">C4F50_05675</name>
</gene>